<proteinExistence type="inferred from homology"/>
<evidence type="ECO:0000256" key="5">
    <source>
        <dbReference type="ARBA" id="ARBA00022984"/>
    </source>
</evidence>
<dbReference type="EMBL" id="CP093442">
    <property type="protein sequence ID" value="UOF00657.1"/>
    <property type="molecule type" value="Genomic_DNA"/>
</dbReference>
<keyword evidence="3" id="KW-0808">Transferase</keyword>
<feature type="domain" description="L,D-TPase catalytic" evidence="9">
    <location>
        <begin position="94"/>
        <end position="216"/>
    </location>
</feature>
<evidence type="ECO:0000256" key="7">
    <source>
        <dbReference type="PROSITE-ProRule" id="PRU01373"/>
    </source>
</evidence>
<evidence type="ECO:0000256" key="3">
    <source>
        <dbReference type="ARBA" id="ARBA00022679"/>
    </source>
</evidence>
<dbReference type="Proteomes" id="UP000830116">
    <property type="component" value="Chromosome"/>
</dbReference>
<evidence type="ECO:0000256" key="2">
    <source>
        <dbReference type="ARBA" id="ARBA00005992"/>
    </source>
</evidence>
<dbReference type="RefSeq" id="WP_243536826.1">
    <property type="nucleotide sequence ID" value="NZ_CP093442.1"/>
</dbReference>
<reference evidence="10" key="1">
    <citation type="submission" date="2022-03" db="EMBL/GenBank/DDBJ databases">
        <title>Genome Identification and Characterization of new species Bdellovibrio reynosense LBG001 sp. nov. from a Mexico soil sample.</title>
        <authorList>
            <person name="Camilli A."/>
            <person name="Ajao Y."/>
            <person name="Guo X."/>
        </authorList>
    </citation>
    <scope>NUCLEOTIDE SEQUENCE</scope>
    <source>
        <strain evidence="10">LBG001</strain>
    </source>
</reference>
<keyword evidence="5 7" id="KW-0573">Peptidoglycan synthesis</keyword>
<evidence type="ECO:0000259" key="9">
    <source>
        <dbReference type="PROSITE" id="PS52029"/>
    </source>
</evidence>
<gene>
    <name evidence="10" type="ORF">MNR06_13215</name>
</gene>
<dbReference type="PANTHER" id="PTHR30582:SF2">
    <property type="entry name" value="L,D-TRANSPEPTIDASE YCIB-RELATED"/>
    <property type="match status" value="1"/>
</dbReference>
<feature type="active site" description="Nucleophile" evidence="7">
    <location>
        <position position="190"/>
    </location>
</feature>
<evidence type="ECO:0000256" key="1">
    <source>
        <dbReference type="ARBA" id="ARBA00004752"/>
    </source>
</evidence>
<dbReference type="InterPro" id="IPR038063">
    <property type="entry name" value="Transpep_catalytic_dom"/>
</dbReference>
<keyword evidence="4 7" id="KW-0133">Cell shape</keyword>
<accession>A0ABY4C6S9</accession>
<feature type="chain" id="PRO_5045542851" evidence="8">
    <location>
        <begin position="25"/>
        <end position="218"/>
    </location>
</feature>
<evidence type="ECO:0000313" key="11">
    <source>
        <dbReference type="Proteomes" id="UP000830116"/>
    </source>
</evidence>
<dbReference type="CDD" id="cd16913">
    <property type="entry name" value="YkuD_like"/>
    <property type="match status" value="1"/>
</dbReference>
<name>A0ABY4C6S9_9BACT</name>
<sequence length="218" mass="24414">MKTKPSTLVMSFLLSLILSPNVNAQGEQTTRADVQEDRIPNMIEELDPFDPNVEEILEYYDRVYEEETGKSAHLEPSINEIIGLATCYRSSCAVWIQVVKSSQRAYLYQNGSLRGSWLVSTGISGRGTPNFDKHPNGRIYDRYTSSRYPGGDYNGLGNMPYAVFISGGFALHGTPQGNWPKLGTRASHGCIRMHPNNAYMFNRLVRAVGKTNVWITVQ</sequence>
<dbReference type="PROSITE" id="PS52029">
    <property type="entry name" value="LD_TPASE"/>
    <property type="match status" value="1"/>
</dbReference>
<keyword evidence="6 7" id="KW-0961">Cell wall biogenesis/degradation</keyword>
<comment type="pathway">
    <text evidence="1 7">Cell wall biogenesis; peptidoglycan biosynthesis.</text>
</comment>
<dbReference type="SUPFAM" id="SSF141523">
    <property type="entry name" value="L,D-transpeptidase catalytic domain-like"/>
    <property type="match status" value="1"/>
</dbReference>
<evidence type="ECO:0000256" key="6">
    <source>
        <dbReference type="ARBA" id="ARBA00023316"/>
    </source>
</evidence>
<organism evidence="10 11">
    <name type="scientific">Bdellovibrio reynosensis</name>
    <dbReference type="NCBI Taxonomy" id="2835041"/>
    <lineage>
        <taxon>Bacteria</taxon>
        <taxon>Pseudomonadati</taxon>
        <taxon>Bdellovibrionota</taxon>
        <taxon>Bdellovibrionia</taxon>
        <taxon>Bdellovibrionales</taxon>
        <taxon>Pseudobdellovibrionaceae</taxon>
        <taxon>Bdellovibrio</taxon>
    </lineage>
</organism>
<dbReference type="InterPro" id="IPR005490">
    <property type="entry name" value="LD_TPept_cat_dom"/>
</dbReference>
<feature type="active site" description="Proton donor/acceptor" evidence="7">
    <location>
        <position position="172"/>
    </location>
</feature>
<keyword evidence="8" id="KW-0732">Signal</keyword>
<dbReference type="PANTHER" id="PTHR30582">
    <property type="entry name" value="L,D-TRANSPEPTIDASE"/>
    <property type="match status" value="1"/>
</dbReference>
<dbReference type="InterPro" id="IPR050979">
    <property type="entry name" value="LD-transpeptidase"/>
</dbReference>
<keyword evidence="11" id="KW-1185">Reference proteome</keyword>
<feature type="signal peptide" evidence="8">
    <location>
        <begin position="1"/>
        <end position="24"/>
    </location>
</feature>
<comment type="similarity">
    <text evidence="2">Belongs to the YkuD family.</text>
</comment>
<evidence type="ECO:0000256" key="4">
    <source>
        <dbReference type="ARBA" id="ARBA00022960"/>
    </source>
</evidence>
<dbReference type="Gene3D" id="2.40.440.10">
    <property type="entry name" value="L,D-transpeptidase catalytic domain-like"/>
    <property type="match status" value="1"/>
</dbReference>
<protein>
    <submittedName>
        <fullName evidence="10">L,D-transpeptidase</fullName>
    </submittedName>
</protein>
<evidence type="ECO:0000256" key="8">
    <source>
        <dbReference type="SAM" id="SignalP"/>
    </source>
</evidence>
<dbReference type="Pfam" id="PF03734">
    <property type="entry name" value="YkuD"/>
    <property type="match status" value="1"/>
</dbReference>
<evidence type="ECO:0000313" key="10">
    <source>
        <dbReference type="EMBL" id="UOF00657.1"/>
    </source>
</evidence>